<dbReference type="SUPFAM" id="SSF55315">
    <property type="entry name" value="L30e-like"/>
    <property type="match status" value="1"/>
</dbReference>
<dbReference type="PANTHER" id="PTHR46429">
    <property type="entry name" value="23S RRNA (GUANOSINE-2'-O-)-METHYLTRANSFERASE RLMB"/>
    <property type="match status" value="1"/>
</dbReference>
<dbReference type="InterPro" id="IPR013123">
    <property type="entry name" value="SpoU_subst-bd"/>
</dbReference>
<protein>
    <recommendedName>
        <fullName evidence="3">RNA 2-O ribose methyltransferase substrate binding domain-containing protein</fullName>
    </recommendedName>
</protein>
<keyword evidence="1" id="KW-0489">Methyltransferase</keyword>
<feature type="domain" description="RNA 2-O ribose methyltransferase substrate binding" evidence="3">
    <location>
        <begin position="3"/>
        <end position="82"/>
    </location>
</feature>
<dbReference type="InterPro" id="IPR029064">
    <property type="entry name" value="Ribosomal_eL30-like_sf"/>
</dbReference>
<dbReference type="GO" id="GO:0005829">
    <property type="term" value="C:cytosol"/>
    <property type="evidence" value="ECO:0007669"/>
    <property type="project" value="TreeGrafter"/>
</dbReference>
<dbReference type="GO" id="GO:0032259">
    <property type="term" value="P:methylation"/>
    <property type="evidence" value="ECO:0007669"/>
    <property type="project" value="UniProtKB-KW"/>
</dbReference>
<name>A0A3B0V5U3_9ZZZZ</name>
<reference evidence="4" key="1">
    <citation type="submission" date="2018-06" db="EMBL/GenBank/DDBJ databases">
        <authorList>
            <person name="Zhirakovskaya E."/>
        </authorList>
    </citation>
    <scope>NUCLEOTIDE SEQUENCE</scope>
</reference>
<dbReference type="GO" id="GO:0003723">
    <property type="term" value="F:RNA binding"/>
    <property type="evidence" value="ECO:0007669"/>
    <property type="project" value="InterPro"/>
</dbReference>
<dbReference type="AlphaFoldDB" id="A0A3B0V5U3"/>
<accession>A0A3B0V5U3</accession>
<gene>
    <name evidence="4" type="ORF">MNBD_CHLOROFLEXI01-4075</name>
</gene>
<dbReference type="InterPro" id="IPR004441">
    <property type="entry name" value="rRNA_MeTrfase_TrmH"/>
</dbReference>
<dbReference type="InterPro" id="IPR001537">
    <property type="entry name" value="SpoU_MeTrfase"/>
</dbReference>
<dbReference type="PANTHER" id="PTHR46429:SF1">
    <property type="entry name" value="23S RRNA (GUANOSINE-2'-O-)-METHYLTRANSFERASE RLMB"/>
    <property type="match status" value="1"/>
</dbReference>
<dbReference type="Gene3D" id="3.40.1280.10">
    <property type="match status" value="1"/>
</dbReference>
<dbReference type="Pfam" id="PF08032">
    <property type="entry name" value="SpoU_sub_bind"/>
    <property type="match status" value="1"/>
</dbReference>
<dbReference type="Gene3D" id="3.30.1330.30">
    <property type="match status" value="1"/>
</dbReference>
<sequence length="245" mass="26454">MIWLEGSLSVAAALRGGCRTVEAIYLQDGNGRRWERRVAQLQKKAAQANVPVHFVDEAFIAQRVTGRSHGGVLASVGPRHFVTLGSLVDGQKRPFVVMLDGIEDPFNFGQALRSLYAAGVAGVVLRPRNWFTAAGIVARASAGASEQLPIAIAETAELAADTFRQLGLKIGATSNQNATSIYDAPLTEPLFLLLGGEKRGVTRSFLAQSDLILQIPYQQPNFRQSLGVVASAAIIAFEVMRQRRK</sequence>
<organism evidence="4">
    <name type="scientific">hydrothermal vent metagenome</name>
    <dbReference type="NCBI Taxonomy" id="652676"/>
    <lineage>
        <taxon>unclassified sequences</taxon>
        <taxon>metagenomes</taxon>
        <taxon>ecological metagenomes</taxon>
    </lineage>
</organism>
<evidence type="ECO:0000256" key="1">
    <source>
        <dbReference type="ARBA" id="ARBA00022603"/>
    </source>
</evidence>
<dbReference type="InterPro" id="IPR029026">
    <property type="entry name" value="tRNA_m1G_MTases_N"/>
</dbReference>
<dbReference type="InterPro" id="IPR029028">
    <property type="entry name" value="Alpha/beta_knot_MTases"/>
</dbReference>
<keyword evidence="2" id="KW-0808">Transferase</keyword>
<dbReference type="SUPFAM" id="SSF75217">
    <property type="entry name" value="alpha/beta knot"/>
    <property type="match status" value="1"/>
</dbReference>
<dbReference type="EMBL" id="UOEU01000438">
    <property type="protein sequence ID" value="VAW33287.1"/>
    <property type="molecule type" value="Genomic_DNA"/>
</dbReference>
<evidence type="ECO:0000313" key="4">
    <source>
        <dbReference type="EMBL" id="VAW33287.1"/>
    </source>
</evidence>
<evidence type="ECO:0000259" key="3">
    <source>
        <dbReference type="SMART" id="SM00967"/>
    </source>
</evidence>
<proteinExistence type="predicted"/>
<dbReference type="SMART" id="SM00967">
    <property type="entry name" value="SpoU_sub_bind"/>
    <property type="match status" value="1"/>
</dbReference>
<evidence type="ECO:0000256" key="2">
    <source>
        <dbReference type="ARBA" id="ARBA00022679"/>
    </source>
</evidence>
<dbReference type="Pfam" id="PF00588">
    <property type="entry name" value="SpoU_methylase"/>
    <property type="match status" value="1"/>
</dbReference>
<dbReference type="CDD" id="cd18103">
    <property type="entry name" value="SpoU-like_RlmB"/>
    <property type="match status" value="1"/>
</dbReference>
<dbReference type="GO" id="GO:0006396">
    <property type="term" value="P:RNA processing"/>
    <property type="evidence" value="ECO:0007669"/>
    <property type="project" value="InterPro"/>
</dbReference>
<dbReference type="GO" id="GO:0008173">
    <property type="term" value="F:RNA methyltransferase activity"/>
    <property type="evidence" value="ECO:0007669"/>
    <property type="project" value="InterPro"/>
</dbReference>